<sequence>MANVHGYGGLWEEHLAEVEKMLPYLVAAGHNKYLSCLPHYLAAMRSLPTLAQKIYREIKDGKFTVRQTEGRFNGVWTDMALENTYNRDTKTKLFIGISQQPAAMEKYLKALPVLIAVSEQTKAMAHLDADDTKHHKDKDSQGAKEAEGVKKITDVINNQMINPFTCEEQGLINISTGHKPHLLT</sequence>
<evidence type="ECO:0000256" key="1">
    <source>
        <dbReference type="SAM" id="MobiDB-lite"/>
    </source>
</evidence>
<protein>
    <submittedName>
        <fullName evidence="2">Uncharacterized protein</fullName>
    </submittedName>
</protein>
<dbReference type="PANTHER" id="PTHR47018:SF1">
    <property type="entry name" value="TESMIN_TSO1-LIKE CXC DOMAIN-CONTAINING PROTEIN"/>
    <property type="match status" value="1"/>
</dbReference>
<dbReference type="PANTHER" id="PTHR47018">
    <property type="entry name" value="CXC DOMAIN-CONTAINING PROTEIN-RELATED"/>
    <property type="match status" value="1"/>
</dbReference>
<name>A0AAN7WYR0_ELEMC</name>
<gene>
    <name evidence="2" type="ORF">PBY51_023414</name>
</gene>
<dbReference type="EMBL" id="JAUZQC010000021">
    <property type="protein sequence ID" value="KAK5851897.1"/>
    <property type="molecule type" value="Genomic_DNA"/>
</dbReference>
<evidence type="ECO:0000313" key="3">
    <source>
        <dbReference type="Proteomes" id="UP001346869"/>
    </source>
</evidence>
<reference evidence="2 3" key="1">
    <citation type="journal article" date="2023" name="Genes (Basel)">
        <title>Chromosome-Level Genome Assembly and Circadian Gene Repertoire of the Patagonia Blennie Eleginops maclovinus-The Closest Ancestral Proxy of Antarctic Cryonotothenioids.</title>
        <authorList>
            <person name="Cheng C.C."/>
            <person name="Rivera-Colon A.G."/>
            <person name="Minhas B.F."/>
            <person name="Wilson L."/>
            <person name="Rayamajhi N."/>
            <person name="Vargas-Chacoff L."/>
            <person name="Catchen J.M."/>
        </authorList>
    </citation>
    <scope>NUCLEOTIDE SEQUENCE [LARGE SCALE GENOMIC DNA]</scope>
    <source>
        <strain evidence="2">JMC-PN-2008</strain>
    </source>
</reference>
<dbReference type="AlphaFoldDB" id="A0AAN7WYR0"/>
<dbReference type="Proteomes" id="UP001346869">
    <property type="component" value="Unassembled WGS sequence"/>
</dbReference>
<accession>A0AAN7WYR0</accession>
<evidence type="ECO:0000313" key="2">
    <source>
        <dbReference type="EMBL" id="KAK5851897.1"/>
    </source>
</evidence>
<proteinExistence type="predicted"/>
<feature type="region of interest" description="Disordered" evidence="1">
    <location>
        <begin position="127"/>
        <end position="148"/>
    </location>
</feature>
<organism evidence="2 3">
    <name type="scientific">Eleginops maclovinus</name>
    <name type="common">Patagonian blennie</name>
    <name type="synonym">Eleginus maclovinus</name>
    <dbReference type="NCBI Taxonomy" id="56733"/>
    <lineage>
        <taxon>Eukaryota</taxon>
        <taxon>Metazoa</taxon>
        <taxon>Chordata</taxon>
        <taxon>Craniata</taxon>
        <taxon>Vertebrata</taxon>
        <taxon>Euteleostomi</taxon>
        <taxon>Actinopterygii</taxon>
        <taxon>Neopterygii</taxon>
        <taxon>Teleostei</taxon>
        <taxon>Neoteleostei</taxon>
        <taxon>Acanthomorphata</taxon>
        <taxon>Eupercaria</taxon>
        <taxon>Perciformes</taxon>
        <taxon>Notothenioidei</taxon>
        <taxon>Eleginopidae</taxon>
        <taxon>Eleginops</taxon>
    </lineage>
</organism>
<reference evidence="2 3" key="2">
    <citation type="journal article" date="2023" name="Mol. Biol. Evol.">
        <title>Genomics of Secondarily Temperate Adaptation in the Only Non-Antarctic Icefish.</title>
        <authorList>
            <person name="Rivera-Colon A.G."/>
            <person name="Rayamajhi N."/>
            <person name="Minhas B.F."/>
            <person name="Madrigal G."/>
            <person name="Bilyk K.T."/>
            <person name="Yoon V."/>
            <person name="Hune M."/>
            <person name="Gregory S."/>
            <person name="Cheng C.H.C."/>
            <person name="Catchen J.M."/>
        </authorList>
    </citation>
    <scope>NUCLEOTIDE SEQUENCE [LARGE SCALE GENOMIC DNA]</scope>
    <source>
        <strain evidence="2">JMC-PN-2008</strain>
    </source>
</reference>
<comment type="caution">
    <text evidence="2">The sequence shown here is derived from an EMBL/GenBank/DDBJ whole genome shotgun (WGS) entry which is preliminary data.</text>
</comment>
<keyword evidence="3" id="KW-1185">Reference proteome</keyword>